<organism evidence="3 4">
    <name type="scientific">Vibrio anguillarum</name>
    <name type="common">Listonella anguillarum</name>
    <dbReference type="NCBI Taxonomy" id="55601"/>
    <lineage>
        <taxon>Bacteria</taxon>
        <taxon>Pseudomonadati</taxon>
        <taxon>Pseudomonadota</taxon>
        <taxon>Gammaproteobacteria</taxon>
        <taxon>Vibrionales</taxon>
        <taxon>Vibrionaceae</taxon>
        <taxon>Vibrio</taxon>
    </lineage>
</organism>
<gene>
    <name evidence="2" type="ORF">EAY07_16875</name>
    <name evidence="3" type="ORF">PL14_13875</name>
</gene>
<dbReference type="PANTHER" id="PTHR38444">
    <property type="entry name" value="ENTEROBACTIN BIOSYNTHESIS PROTEIN YBDZ"/>
    <property type="match status" value="1"/>
</dbReference>
<feature type="domain" description="MbtH-like" evidence="1">
    <location>
        <begin position="7"/>
        <end position="57"/>
    </location>
</feature>
<reference evidence="3 4" key="1">
    <citation type="journal article" date="2017" name="J. Fish Dis.">
        <title>Comparative assessment of Vibrio virulence in marine fish larvae.</title>
        <authorList>
            <person name="Ronneseth A."/>
            <person name="Castillo D."/>
            <person name="D'Alvise P."/>
            <person name="Tonnesen O."/>
            <person name="Haugland G."/>
            <person name="Grotkjaer T."/>
            <person name="Engell-Sorensen K."/>
            <person name="Norremark L."/>
            <person name="Bergh O."/>
            <person name="Wergeland H.I."/>
            <person name="Gram L."/>
        </authorList>
    </citation>
    <scope>NUCLEOTIDE SEQUENCE [LARGE SCALE GENOMIC DNA]</scope>
    <source>
        <strain evidence="3 4">90-11-286</strain>
    </source>
</reference>
<dbReference type="GO" id="GO:0019290">
    <property type="term" value="P:siderophore biosynthetic process"/>
    <property type="evidence" value="ECO:0007669"/>
    <property type="project" value="TreeGrafter"/>
</dbReference>
<evidence type="ECO:0000259" key="1">
    <source>
        <dbReference type="SMART" id="SM00923"/>
    </source>
</evidence>
<evidence type="ECO:0000313" key="3">
    <source>
        <dbReference type="EMBL" id="MBT2919765.1"/>
    </source>
</evidence>
<protein>
    <submittedName>
        <fullName evidence="3">MbtH family protein</fullName>
    </submittedName>
</protein>
<dbReference type="InterPro" id="IPR038020">
    <property type="entry name" value="MbtH-like_sf"/>
</dbReference>
<evidence type="ECO:0000313" key="2">
    <source>
        <dbReference type="EMBL" id="MBF4273669.1"/>
    </source>
</evidence>
<dbReference type="InterPro" id="IPR037407">
    <property type="entry name" value="MLP_fam"/>
</dbReference>
<evidence type="ECO:0000313" key="4">
    <source>
        <dbReference type="Proteomes" id="UP000078309"/>
    </source>
</evidence>
<comment type="caution">
    <text evidence="3">The sequence shown here is derived from an EMBL/GenBank/DDBJ whole genome shotgun (WGS) entry which is preliminary data.</text>
</comment>
<dbReference type="Proteomes" id="UP000722957">
    <property type="component" value="Unassembled WGS sequence"/>
</dbReference>
<dbReference type="Gene3D" id="3.90.820.10">
    <property type="entry name" value="Structural Genomics, Unknown Function 30-nov-00 1gh9 Mol_id"/>
    <property type="match status" value="1"/>
</dbReference>
<reference evidence="2 5" key="2">
    <citation type="journal article" date="2021" name="PeerJ">
        <title>Analysis of 44 Vibrio anguillarum genomes reveals high genetic diversity.</title>
        <authorList>
            <person name="Hansen M.J."/>
            <person name="Dalsgaard I."/>
        </authorList>
    </citation>
    <scope>NUCLEOTIDE SEQUENCE [LARGE SCALE GENOMIC DNA]</scope>
    <source>
        <strain evidence="2 5">17-16730-2A</strain>
    </source>
</reference>
<dbReference type="RefSeq" id="WP_013857274.1">
    <property type="nucleotide sequence ID" value="NZ_AJYT02000035.1"/>
</dbReference>
<accession>A0A1E5FH43</accession>
<name>A0A191W2N8_VIBAN</name>
<dbReference type="EMBL" id="JAHGUI010000059">
    <property type="protein sequence ID" value="MBT2919765.1"/>
    <property type="molecule type" value="Genomic_DNA"/>
</dbReference>
<dbReference type="SMART" id="SM00923">
    <property type="entry name" value="MbtH"/>
    <property type="match status" value="1"/>
</dbReference>
<sequence>MSEKYTNPFDESKHQFLVLINSHNQYSLWPEFKAIPAGWQAILGPRSKQECCNYIEAQWLDIRA</sequence>
<dbReference type="Pfam" id="PF03621">
    <property type="entry name" value="MbtH"/>
    <property type="match status" value="1"/>
</dbReference>
<dbReference type="PANTHER" id="PTHR38444:SF1">
    <property type="entry name" value="ENTEROBACTIN BIOSYNTHESIS PROTEIN YBDZ"/>
    <property type="match status" value="1"/>
</dbReference>
<dbReference type="OrthoDB" id="7584480at2"/>
<dbReference type="SUPFAM" id="SSF160582">
    <property type="entry name" value="MbtH-like"/>
    <property type="match status" value="1"/>
</dbReference>
<proteinExistence type="predicted"/>
<accession>A0A191W2N8</accession>
<dbReference type="InterPro" id="IPR005153">
    <property type="entry name" value="MbtH-like_dom"/>
</dbReference>
<dbReference type="GeneID" id="83860622"/>
<dbReference type="GO" id="GO:0005829">
    <property type="term" value="C:cytosol"/>
    <property type="evidence" value="ECO:0007669"/>
    <property type="project" value="TreeGrafter"/>
</dbReference>
<dbReference type="EMBL" id="RDOM01000058">
    <property type="protein sequence ID" value="MBF4273669.1"/>
    <property type="molecule type" value="Genomic_DNA"/>
</dbReference>
<evidence type="ECO:0000313" key="5">
    <source>
        <dbReference type="Proteomes" id="UP000722957"/>
    </source>
</evidence>
<dbReference type="Proteomes" id="UP000078309">
    <property type="component" value="Unassembled WGS sequence"/>
</dbReference>
<reference evidence="3" key="3">
    <citation type="submission" date="2021-05" db="EMBL/GenBank/DDBJ databases">
        <authorList>
            <person name="Kalatzis P.G."/>
            <person name="Castillo D."/>
            <person name="D'Alvise P."/>
            <person name="Middelboe M."/>
            <person name="Gram L."/>
        </authorList>
    </citation>
    <scope>NUCLEOTIDE SEQUENCE</scope>
    <source>
        <strain evidence="3">90-11-286</strain>
    </source>
</reference>
<dbReference type="AlphaFoldDB" id="A0A191W2N8"/>